<feature type="domain" description="HD" evidence="2">
    <location>
        <begin position="453"/>
        <end position="597"/>
    </location>
</feature>
<evidence type="ECO:0000313" key="3">
    <source>
        <dbReference type="EMBL" id="HFX14244.1"/>
    </source>
</evidence>
<dbReference type="PANTHER" id="PTHR36442">
    <property type="entry name" value="CYCLIC-DI-AMP PHOSPHODIESTERASE PGPH"/>
    <property type="match status" value="1"/>
</dbReference>
<dbReference type="EMBL" id="DTIN01000040">
    <property type="protein sequence ID" value="HFX14244.1"/>
    <property type="molecule type" value="Genomic_DNA"/>
</dbReference>
<protein>
    <submittedName>
        <fullName evidence="3">HDIG domain-containing protein</fullName>
    </submittedName>
</protein>
<reference evidence="3" key="1">
    <citation type="journal article" date="2020" name="mSystems">
        <title>Genome- and Community-Level Interaction Insights into Carbon Utilization and Element Cycling Functions of Hydrothermarchaeota in Hydrothermal Sediment.</title>
        <authorList>
            <person name="Zhou Z."/>
            <person name="Liu Y."/>
            <person name="Xu W."/>
            <person name="Pan J."/>
            <person name="Luo Z.H."/>
            <person name="Li M."/>
        </authorList>
    </citation>
    <scope>NUCLEOTIDE SEQUENCE [LARGE SCALE GENOMIC DNA]</scope>
    <source>
        <strain evidence="3">SpSt-81</strain>
    </source>
</reference>
<dbReference type="InterPro" id="IPR011624">
    <property type="entry name" value="Metal-dep_PHydrolase_7TM_extra"/>
</dbReference>
<comment type="caution">
    <text evidence="3">The sequence shown here is derived from an EMBL/GenBank/DDBJ whole genome shotgun (WGS) entry which is preliminary data.</text>
</comment>
<name>A0A7C3RN47_DICTH</name>
<dbReference type="InterPro" id="IPR006675">
    <property type="entry name" value="HDIG_dom"/>
</dbReference>
<keyword evidence="1" id="KW-0472">Membrane</keyword>
<dbReference type="Pfam" id="PF07697">
    <property type="entry name" value="7TMR-HDED"/>
    <property type="match status" value="1"/>
</dbReference>
<dbReference type="SMART" id="SM00471">
    <property type="entry name" value="HDc"/>
    <property type="match status" value="1"/>
</dbReference>
<feature type="transmembrane region" description="Helical" evidence="1">
    <location>
        <begin position="321"/>
        <end position="349"/>
    </location>
</feature>
<dbReference type="InterPro" id="IPR011621">
    <property type="entry name" value="Metal-dep_PHydrolase_7TM_intra"/>
</dbReference>
<keyword evidence="1" id="KW-1133">Transmembrane helix</keyword>
<dbReference type="CDD" id="cd00077">
    <property type="entry name" value="HDc"/>
    <property type="match status" value="1"/>
</dbReference>
<dbReference type="PANTHER" id="PTHR36442:SF1">
    <property type="entry name" value="CYCLIC-DI-AMP PHOSPHODIESTERASE PGPH"/>
    <property type="match status" value="1"/>
</dbReference>
<dbReference type="AlphaFoldDB" id="A0A7C3RN47"/>
<dbReference type="SUPFAM" id="SSF109604">
    <property type="entry name" value="HD-domain/PDEase-like"/>
    <property type="match status" value="1"/>
</dbReference>
<dbReference type="Pfam" id="PF07698">
    <property type="entry name" value="7TM-7TMR_HD"/>
    <property type="match status" value="1"/>
</dbReference>
<accession>A0A7C3RN47</accession>
<dbReference type="Pfam" id="PF01966">
    <property type="entry name" value="HD"/>
    <property type="match status" value="1"/>
</dbReference>
<feature type="transmembrane region" description="Helical" evidence="1">
    <location>
        <begin position="27"/>
        <end position="48"/>
    </location>
</feature>
<dbReference type="InterPro" id="IPR006674">
    <property type="entry name" value="HD_domain"/>
</dbReference>
<dbReference type="InterPro" id="IPR003607">
    <property type="entry name" value="HD/PDEase_dom"/>
</dbReference>
<dbReference type="PROSITE" id="PS51831">
    <property type="entry name" value="HD"/>
    <property type="match status" value="1"/>
</dbReference>
<gene>
    <name evidence="3" type="ORF">ENW00_08925</name>
</gene>
<keyword evidence="1" id="KW-0812">Transmembrane</keyword>
<organism evidence="3">
    <name type="scientific">Dictyoglomus thermophilum</name>
    <dbReference type="NCBI Taxonomy" id="14"/>
    <lineage>
        <taxon>Bacteria</taxon>
        <taxon>Pseudomonadati</taxon>
        <taxon>Dictyoglomota</taxon>
        <taxon>Dictyoglomia</taxon>
        <taxon>Dictyoglomales</taxon>
        <taxon>Dictyoglomaceae</taxon>
        <taxon>Dictyoglomus</taxon>
    </lineage>
</organism>
<feature type="transmembrane region" description="Helical" evidence="1">
    <location>
        <begin position="279"/>
        <end position="301"/>
    </location>
</feature>
<feature type="transmembrane region" description="Helical" evidence="1">
    <location>
        <begin position="400"/>
        <end position="420"/>
    </location>
</feature>
<sequence length="665" mass="76794">MKVRINTNFKNLRKVYKNLIEKSKHNIVYPLLLFIIIDLLILLIDFIITPPLKIGDIAPKNIEAPRTIIYKDEEETERIKNLLLSQFKPVYTIDQNIILQNISKLSELMIVTEESSNITKYFSSLPSSRINLIKKKIEKWLIENYTKGIKPEETDEVKQKFINFLIDEIYIPAQIAQELSEILIVPNMFINEKETETKKQELLKSIKPIERLITKGEIIVRKSEKITRDKFIILEALGYTLSQKNILRLISLFLTLSALQLSITIFTRKYLIIEKNLNIFLLMNFLFTLSILSSKIFSFYSPYLNPLTSYLFISTVLLDFPLSYIVSLTIIVSSSIFSFSYTIPILLFFDFLIINNKIKELENRSDYVKIGSLISLIRIPFIVFGKLVFNESDLTYTNMIYSFINPTLSAILSVGIIPPIEELFRVATPLKLLEMTNPDHPLLRKLLMEAPGTYYHSLIVGNLAERAAKEAGANERITRTAALYHDIGKVKRPQYFIENLLPGQNNPHENLSPYISALIIKSHPKNGAIILNNYKFPKNIIDIVEQHHGTSLINYFYNKQLQISKKYVPEDDFRYPGPKPESKEAAIVMLADSIEAATRTITNITPETIEKVIREVIREKLIDGQLENSKLTLEELEKIAQSFIKTIIELRHPRIPYPSFKLKEE</sequence>
<dbReference type="Gene3D" id="1.10.3210.10">
    <property type="entry name" value="Hypothetical protein af1432"/>
    <property type="match status" value="1"/>
</dbReference>
<feature type="transmembrane region" description="Helical" evidence="1">
    <location>
        <begin position="370"/>
        <end position="388"/>
    </location>
</feature>
<dbReference type="InterPro" id="IPR052722">
    <property type="entry name" value="PgpH_phosphodiesterase"/>
</dbReference>
<evidence type="ECO:0000256" key="1">
    <source>
        <dbReference type="SAM" id="Phobius"/>
    </source>
</evidence>
<evidence type="ECO:0000259" key="2">
    <source>
        <dbReference type="PROSITE" id="PS51831"/>
    </source>
</evidence>
<proteinExistence type="predicted"/>
<dbReference type="NCBIfam" id="TIGR00277">
    <property type="entry name" value="HDIG"/>
    <property type="match status" value="1"/>
</dbReference>
<feature type="transmembrane region" description="Helical" evidence="1">
    <location>
        <begin position="246"/>
        <end position="267"/>
    </location>
</feature>